<sequence length="135" mass="15041">MQFIQNNFAIVMLVLVSGLMLLWPLINSRISGIKAVGTLEATQLINHQNAVVLDVREDSEFYSGHIPHSVHVPLGQLAKHAELQKYKNRPVIAICRSGMRSGRACSVLRKNGFEQVYNLAGGISAWERANMPMEK</sequence>
<dbReference type="InterPro" id="IPR036873">
    <property type="entry name" value="Rhodanese-like_dom_sf"/>
</dbReference>
<dbReference type="SUPFAM" id="SSF52821">
    <property type="entry name" value="Rhodanese/Cell cycle control phosphatase"/>
    <property type="match status" value="1"/>
</dbReference>
<evidence type="ECO:0000313" key="3">
    <source>
        <dbReference type="EMBL" id="BAN36493.1"/>
    </source>
</evidence>
<accession>S6ADI4</accession>
<dbReference type="PANTHER" id="PTHR43031">
    <property type="entry name" value="FAD-DEPENDENT OXIDOREDUCTASE"/>
    <property type="match status" value="1"/>
</dbReference>
<name>S6ADI4_SULDS</name>
<dbReference type="AlphaFoldDB" id="S6ADI4"/>
<proteinExistence type="predicted"/>
<dbReference type="HOGENOM" id="CLU_089574_1_5_4"/>
<dbReference type="EMBL" id="AP013066">
    <property type="protein sequence ID" value="BAN36493.1"/>
    <property type="molecule type" value="Genomic_DNA"/>
</dbReference>
<organism evidence="3 4">
    <name type="scientific">Sulfuricella denitrificans (strain DSM 22764 / NBRC 105220 / skB26)</name>
    <dbReference type="NCBI Taxonomy" id="1163617"/>
    <lineage>
        <taxon>Bacteria</taxon>
        <taxon>Pseudomonadati</taxon>
        <taxon>Pseudomonadota</taxon>
        <taxon>Betaproteobacteria</taxon>
        <taxon>Nitrosomonadales</taxon>
        <taxon>Sulfuricellaceae</taxon>
        <taxon>Sulfuricella</taxon>
    </lineage>
</organism>
<gene>
    <name evidence="3" type="ORF">SCD_n02693</name>
</gene>
<dbReference type="eggNOG" id="COG0607">
    <property type="taxonomic scope" value="Bacteria"/>
</dbReference>
<dbReference type="PANTHER" id="PTHR43031:SF18">
    <property type="entry name" value="RHODANESE-RELATED SULFURTRANSFERASES"/>
    <property type="match status" value="1"/>
</dbReference>
<dbReference type="InterPro" id="IPR001763">
    <property type="entry name" value="Rhodanese-like_dom"/>
</dbReference>
<feature type="transmembrane region" description="Helical" evidence="1">
    <location>
        <begin position="7"/>
        <end position="26"/>
    </location>
</feature>
<evidence type="ECO:0000256" key="1">
    <source>
        <dbReference type="SAM" id="Phobius"/>
    </source>
</evidence>
<keyword evidence="1" id="KW-0472">Membrane</keyword>
<dbReference type="SMART" id="SM00450">
    <property type="entry name" value="RHOD"/>
    <property type="match status" value="1"/>
</dbReference>
<keyword evidence="4" id="KW-1185">Reference proteome</keyword>
<dbReference type="KEGG" id="sdr:SCD_n02693"/>
<reference evidence="3 4" key="1">
    <citation type="journal article" date="2012" name="Appl. Environ. Microbiol.">
        <title>Draft genome sequence of a psychrotolerant sulfur-oxidizing bacterium, Sulfuricella denitrificans skB26, and proteomic insights into cold adaptation.</title>
        <authorList>
            <person name="Watanabe T."/>
            <person name="Kojima H."/>
            <person name="Fukui M."/>
        </authorList>
    </citation>
    <scope>NUCLEOTIDE SEQUENCE [LARGE SCALE GENOMIC DNA]</scope>
    <source>
        <strain evidence="4">skB26</strain>
    </source>
</reference>
<dbReference type="Gene3D" id="3.40.250.10">
    <property type="entry name" value="Rhodanese-like domain"/>
    <property type="match status" value="1"/>
</dbReference>
<evidence type="ECO:0000259" key="2">
    <source>
        <dbReference type="PROSITE" id="PS50206"/>
    </source>
</evidence>
<feature type="domain" description="Rhodanese" evidence="2">
    <location>
        <begin position="46"/>
        <end position="135"/>
    </location>
</feature>
<keyword evidence="1" id="KW-1133">Transmembrane helix</keyword>
<dbReference type="Proteomes" id="UP000015559">
    <property type="component" value="Chromosome"/>
</dbReference>
<dbReference type="Pfam" id="PF00581">
    <property type="entry name" value="Rhodanese"/>
    <property type="match status" value="1"/>
</dbReference>
<keyword evidence="1" id="KW-0812">Transmembrane</keyword>
<dbReference type="STRING" id="1163617.SCD_n02693"/>
<dbReference type="CDD" id="cd00158">
    <property type="entry name" value="RHOD"/>
    <property type="match status" value="1"/>
</dbReference>
<dbReference type="InterPro" id="IPR050229">
    <property type="entry name" value="GlpE_sulfurtransferase"/>
</dbReference>
<protein>
    <submittedName>
        <fullName evidence="3">Rhodanese domain protein</fullName>
    </submittedName>
</protein>
<dbReference type="PROSITE" id="PS50206">
    <property type="entry name" value="RHODANESE_3"/>
    <property type="match status" value="1"/>
</dbReference>
<evidence type="ECO:0000313" key="4">
    <source>
        <dbReference type="Proteomes" id="UP000015559"/>
    </source>
</evidence>